<protein>
    <submittedName>
        <fullName evidence="1">Uncharacterized protein</fullName>
    </submittedName>
</protein>
<sequence length="117" mass="14140">MKLTEEYIDDVYNKLHKELVDSKLSENNDVRDILNDEHFVQRLSRLSETKELLIYLIFEDGWDYLEKADVPDPEEFFIKLSQDNRLMNSWNNPDLTWGDVYYDVDSVFEDCFNKKLY</sequence>
<evidence type="ECO:0000313" key="1">
    <source>
        <dbReference type="EMBL" id="MDC2829084.1"/>
    </source>
</evidence>
<accession>A0AAJ1HR21</accession>
<comment type="caution">
    <text evidence="1">The sequence shown here is derived from an EMBL/GenBank/DDBJ whole genome shotgun (WGS) entry which is preliminary data.</text>
</comment>
<gene>
    <name evidence="1" type="ORF">PO250_01875</name>
</gene>
<dbReference type="AlphaFoldDB" id="A0AAJ1HR21"/>
<evidence type="ECO:0000313" key="2">
    <source>
        <dbReference type="Proteomes" id="UP001220670"/>
    </source>
</evidence>
<name>A0AAJ1HR21_LIMMU</name>
<reference evidence="1" key="1">
    <citation type="submission" date="2023-01" db="EMBL/GenBank/DDBJ databases">
        <title>Genome analysis of 13 Lactobacillus isolated from gut of wild boar.</title>
        <authorList>
            <person name="Papp P."/>
            <person name="Libisch B."/>
            <person name="Nagy T."/>
            <person name="Olasz F."/>
        </authorList>
    </citation>
    <scope>NUCLEOTIDE SEQUENCE</scope>
    <source>
        <strain evidence="1">F146</strain>
    </source>
</reference>
<dbReference type="RefSeq" id="WP_272225744.1">
    <property type="nucleotide sequence ID" value="NZ_JAQONE010000005.1"/>
</dbReference>
<proteinExistence type="predicted"/>
<organism evidence="1 2">
    <name type="scientific">Limosilactobacillus mucosae</name>
    <name type="common">Lactobacillus mucosae</name>
    <dbReference type="NCBI Taxonomy" id="97478"/>
    <lineage>
        <taxon>Bacteria</taxon>
        <taxon>Bacillati</taxon>
        <taxon>Bacillota</taxon>
        <taxon>Bacilli</taxon>
        <taxon>Lactobacillales</taxon>
        <taxon>Lactobacillaceae</taxon>
        <taxon>Limosilactobacillus</taxon>
    </lineage>
</organism>
<dbReference type="EMBL" id="JAQONE010000005">
    <property type="protein sequence ID" value="MDC2829084.1"/>
    <property type="molecule type" value="Genomic_DNA"/>
</dbReference>
<dbReference type="Proteomes" id="UP001220670">
    <property type="component" value="Unassembled WGS sequence"/>
</dbReference>